<dbReference type="InterPro" id="IPR054347">
    <property type="entry name" value="TOTE_primase"/>
</dbReference>
<evidence type="ECO:0000313" key="2">
    <source>
        <dbReference type="EMBL" id="AMS03401.1"/>
    </source>
</evidence>
<dbReference type="RefSeq" id="YP_009603282.1">
    <property type="nucleotide sequence ID" value="NC_041950.1"/>
</dbReference>
<dbReference type="GeneID" id="40079162"/>
<proteinExistence type="predicted"/>
<evidence type="ECO:0000313" key="3">
    <source>
        <dbReference type="Proteomes" id="UP000223856"/>
    </source>
</evidence>
<name>A0A142KBB8_9CAUD</name>
<reference evidence="2 3" key="1">
    <citation type="submission" date="2016-03" db="EMBL/GenBank/DDBJ databases">
        <authorList>
            <person name="Green D.E."/>
            <person name="Kennedy B.V."/>
            <person name="Kocak B.Z."/>
            <person name="Moretti M.L."/>
            <person name="Onelangsy F.L."/>
            <person name="Mezghani N.A."/>
            <person name="Thompson P.K."/>
            <person name="Ulbrich M.C."/>
            <person name="Furbee E.C."/>
            <person name="Grubb S.R."/>
            <person name="Warner M.H."/>
            <person name="Montgomery M.T."/>
            <person name="Garlena R.A."/>
            <person name="Russell D.A."/>
            <person name="Pope W.H."/>
            <person name="Jacobs-Sera D."/>
            <person name="Hendrix R.W."/>
            <person name="Hatfull G.F."/>
        </authorList>
    </citation>
    <scope>NUCLEOTIDE SEQUENCE [LARGE SCALE GENOMIC DNA]</scope>
</reference>
<gene>
    <name evidence="2" type="primary">8</name>
    <name evidence="2" type="ORF">SEA_KATYUSHA_8</name>
</gene>
<accession>A0A142KBB8</accession>
<dbReference type="Pfam" id="PF22548">
    <property type="entry name" value="AEP-TOTE"/>
    <property type="match status" value="1"/>
</dbReference>
<keyword evidence="3" id="KW-1185">Reference proteome</keyword>
<protein>
    <submittedName>
        <fullName evidence="2">DNA primase</fullName>
    </submittedName>
</protein>
<organism evidence="2 3">
    <name type="scientific">Gordonia phage Katyusha</name>
    <dbReference type="NCBI Taxonomy" id="1821555"/>
    <lineage>
        <taxon>Viruses</taxon>
        <taxon>Duplodnaviria</taxon>
        <taxon>Heunggongvirae</taxon>
        <taxon>Uroviricota</taxon>
        <taxon>Caudoviricetes</taxon>
        <taxon>Demosthenesvirus</taxon>
        <taxon>Demosthenesvirus katyusha</taxon>
    </lineage>
</organism>
<dbReference type="SUPFAM" id="SSF56747">
    <property type="entry name" value="Prim-pol domain"/>
    <property type="match status" value="1"/>
</dbReference>
<sequence>MADTGELAIELAKHFIQRKDVKAKQVSDGGYRPVREKWKMGDLKAHIDGVETFGHYTNDSDGMTKLVVFDIDLEKNGTWVELPSDEWIGENVFSDKDFFDAIKIHEDAHPREEWRDRRHPARKWYKQQLRTMVEILTSPIVNTYGMRSAAAYSGNKGCHVYAFFDEPTDIGMAREIALGVLEMAGAGTSSQYEFEATKGKNFFQYNDPDPYTGFKNLSIEIYPKQDTMEGKDFGNLVRLPGGVNHKGPTYKVKGEVKHEPAFFLNQKASIRDLVPHPDPVQLLQTGRPYL</sequence>
<dbReference type="EMBL" id="KU963258">
    <property type="protein sequence ID" value="AMS03401.1"/>
    <property type="molecule type" value="Genomic_DNA"/>
</dbReference>
<evidence type="ECO:0000259" key="1">
    <source>
        <dbReference type="Pfam" id="PF22548"/>
    </source>
</evidence>
<feature type="domain" description="TOTE conflict system primase" evidence="1">
    <location>
        <begin position="12"/>
        <end position="241"/>
    </location>
</feature>
<dbReference type="KEGG" id="vg:40079162"/>
<dbReference type="Proteomes" id="UP000223856">
    <property type="component" value="Segment"/>
</dbReference>